<reference evidence="1" key="1">
    <citation type="submission" date="2019-12" db="EMBL/GenBank/DDBJ databases">
        <title>Genome sequencing and annotation of Brassica cretica.</title>
        <authorList>
            <person name="Studholme D.J."/>
            <person name="Sarris P.F."/>
        </authorList>
    </citation>
    <scope>NUCLEOTIDE SEQUENCE</scope>
    <source>
        <strain evidence="1">PFS-001/15</strain>
        <tissue evidence="1">Leaf</tissue>
    </source>
</reference>
<sequence>MDLVTWIRTVAGENMDLVTWIRTVAKECRWKAFDVKILSESGGFENEMVTMMKIGIVCVALELEERPHIAEVVKMVEGIRSTDAAELEQTALKRDRVMVVWMEAL</sequence>
<organism evidence="1 2">
    <name type="scientific">Brassica cretica</name>
    <name type="common">Mustard</name>
    <dbReference type="NCBI Taxonomy" id="69181"/>
    <lineage>
        <taxon>Eukaryota</taxon>
        <taxon>Viridiplantae</taxon>
        <taxon>Streptophyta</taxon>
        <taxon>Embryophyta</taxon>
        <taxon>Tracheophyta</taxon>
        <taxon>Spermatophyta</taxon>
        <taxon>Magnoliopsida</taxon>
        <taxon>eudicotyledons</taxon>
        <taxon>Gunneridae</taxon>
        <taxon>Pentapetalae</taxon>
        <taxon>rosids</taxon>
        <taxon>malvids</taxon>
        <taxon>Brassicales</taxon>
        <taxon>Brassicaceae</taxon>
        <taxon>Brassiceae</taxon>
        <taxon>Brassica</taxon>
    </lineage>
</organism>
<evidence type="ECO:0000313" key="1">
    <source>
        <dbReference type="EMBL" id="KAF2554810.1"/>
    </source>
</evidence>
<accession>A0A8S9HCH2</accession>
<evidence type="ECO:0000313" key="2">
    <source>
        <dbReference type="Proteomes" id="UP000712281"/>
    </source>
</evidence>
<protein>
    <submittedName>
        <fullName evidence="1">Uncharacterized protein</fullName>
    </submittedName>
</protein>
<name>A0A8S9HCH2_BRACR</name>
<dbReference type="EMBL" id="QGKW02001940">
    <property type="protein sequence ID" value="KAF2554810.1"/>
    <property type="molecule type" value="Genomic_DNA"/>
</dbReference>
<gene>
    <name evidence="1" type="ORF">F2Q68_00017828</name>
</gene>
<comment type="caution">
    <text evidence="1">The sequence shown here is derived from an EMBL/GenBank/DDBJ whole genome shotgun (WGS) entry which is preliminary data.</text>
</comment>
<dbReference type="Gene3D" id="1.10.510.10">
    <property type="entry name" value="Transferase(Phosphotransferase) domain 1"/>
    <property type="match status" value="1"/>
</dbReference>
<proteinExistence type="predicted"/>
<dbReference type="Proteomes" id="UP000712281">
    <property type="component" value="Unassembled WGS sequence"/>
</dbReference>
<dbReference type="AlphaFoldDB" id="A0A8S9HCH2"/>